<dbReference type="InterPro" id="IPR019542">
    <property type="entry name" value="Enhancer_polycomb-like_N"/>
</dbReference>
<dbReference type="PANTHER" id="PTHR13793:SF160">
    <property type="entry name" value="PHD FINGER PROTEIN RHINOCEROS"/>
    <property type="match status" value="1"/>
</dbReference>
<comment type="caution">
    <text evidence="3">The sequence shown here is derived from an EMBL/GenBank/DDBJ whole genome shotgun (WGS) entry which is preliminary data.</text>
</comment>
<organism evidence="3 4">
    <name type="scientific">Ladona fulva</name>
    <name type="common">Scarce chaser dragonfly</name>
    <name type="synonym">Libellula fulva</name>
    <dbReference type="NCBI Taxonomy" id="123851"/>
    <lineage>
        <taxon>Eukaryota</taxon>
        <taxon>Metazoa</taxon>
        <taxon>Ecdysozoa</taxon>
        <taxon>Arthropoda</taxon>
        <taxon>Hexapoda</taxon>
        <taxon>Insecta</taxon>
        <taxon>Pterygota</taxon>
        <taxon>Palaeoptera</taxon>
        <taxon>Odonata</taxon>
        <taxon>Epiprocta</taxon>
        <taxon>Anisoptera</taxon>
        <taxon>Libelluloidea</taxon>
        <taxon>Libellulidae</taxon>
        <taxon>Ladona</taxon>
    </lineage>
</organism>
<evidence type="ECO:0000259" key="2">
    <source>
        <dbReference type="Pfam" id="PF10513"/>
    </source>
</evidence>
<reference evidence="3" key="1">
    <citation type="submission" date="2013-04" db="EMBL/GenBank/DDBJ databases">
        <authorList>
            <person name="Qu J."/>
            <person name="Murali S.C."/>
            <person name="Bandaranaike D."/>
            <person name="Bellair M."/>
            <person name="Blankenburg K."/>
            <person name="Chao H."/>
            <person name="Dinh H."/>
            <person name="Doddapaneni H."/>
            <person name="Downs B."/>
            <person name="Dugan-Rocha S."/>
            <person name="Elkadiri S."/>
            <person name="Gnanaolivu R.D."/>
            <person name="Hernandez B."/>
            <person name="Javaid M."/>
            <person name="Jayaseelan J.C."/>
            <person name="Lee S."/>
            <person name="Li M."/>
            <person name="Ming W."/>
            <person name="Munidasa M."/>
            <person name="Muniz J."/>
            <person name="Nguyen L."/>
            <person name="Ongeri F."/>
            <person name="Osuji N."/>
            <person name="Pu L.-L."/>
            <person name="Puazo M."/>
            <person name="Qu C."/>
            <person name="Quiroz J."/>
            <person name="Raj R."/>
            <person name="Weissenberger G."/>
            <person name="Xin Y."/>
            <person name="Zou X."/>
            <person name="Han Y."/>
            <person name="Richards S."/>
            <person name="Worley K."/>
            <person name="Muzny D."/>
            <person name="Gibbs R."/>
        </authorList>
    </citation>
    <scope>NUCLEOTIDE SEQUENCE</scope>
    <source>
        <strain evidence="3">Sampled in the wild</strain>
    </source>
</reference>
<dbReference type="EMBL" id="KZ308188">
    <property type="protein sequence ID" value="KAG8224230.1"/>
    <property type="molecule type" value="Genomic_DNA"/>
</dbReference>
<sequence length="252" mass="28058">MSQRVKRQLNKSVEDGTVPTKRRKCRPRSPAEEEETRGPSAPEAKGTPERGGGGGGGGNSNGGEGDGAVWTPRPLNDLKISSIYNRSATEAPAELFRKDLISAMKLPDSEPLTADEYWVITDQWKQEWERGVQVPVNPDSLPEPLVTVIGQHGSGVDGRHPDFRLPKGKYFRITKDEMFNPDDHILSSMPARADKACAYDLDDCDVEWLRIVNGERAAMGLQSISEDALERAIEEMEVRCWEKIQTIVRTEE</sequence>
<dbReference type="GO" id="GO:0006357">
    <property type="term" value="P:regulation of transcription by RNA polymerase II"/>
    <property type="evidence" value="ECO:0007669"/>
    <property type="project" value="TreeGrafter"/>
</dbReference>
<keyword evidence="4" id="KW-1185">Reference proteome</keyword>
<evidence type="ECO:0000313" key="4">
    <source>
        <dbReference type="Proteomes" id="UP000792457"/>
    </source>
</evidence>
<protein>
    <recommendedName>
        <fullName evidence="2">Enhancer of polycomb-like N-terminal domain-containing protein</fullName>
    </recommendedName>
</protein>
<evidence type="ECO:0000256" key="1">
    <source>
        <dbReference type="SAM" id="MobiDB-lite"/>
    </source>
</evidence>
<reference evidence="3" key="2">
    <citation type="submission" date="2017-10" db="EMBL/GenBank/DDBJ databases">
        <title>Ladona fulva Genome sequencing and assembly.</title>
        <authorList>
            <person name="Murali S."/>
            <person name="Richards S."/>
            <person name="Bandaranaike D."/>
            <person name="Bellair M."/>
            <person name="Blankenburg K."/>
            <person name="Chao H."/>
            <person name="Dinh H."/>
            <person name="Doddapaneni H."/>
            <person name="Dugan-Rocha S."/>
            <person name="Elkadiri S."/>
            <person name="Gnanaolivu R."/>
            <person name="Hernandez B."/>
            <person name="Skinner E."/>
            <person name="Javaid M."/>
            <person name="Lee S."/>
            <person name="Li M."/>
            <person name="Ming W."/>
            <person name="Munidasa M."/>
            <person name="Muniz J."/>
            <person name="Nguyen L."/>
            <person name="Hughes D."/>
            <person name="Osuji N."/>
            <person name="Pu L.-L."/>
            <person name="Puazo M."/>
            <person name="Qu C."/>
            <person name="Quiroz J."/>
            <person name="Raj R."/>
            <person name="Weissenberger G."/>
            <person name="Xin Y."/>
            <person name="Zou X."/>
            <person name="Han Y."/>
            <person name="Worley K."/>
            <person name="Muzny D."/>
            <person name="Gibbs R."/>
        </authorList>
    </citation>
    <scope>NUCLEOTIDE SEQUENCE</scope>
    <source>
        <strain evidence="3">Sampled in the wild</strain>
    </source>
</reference>
<dbReference type="OrthoDB" id="8189384at2759"/>
<dbReference type="PANTHER" id="PTHR13793">
    <property type="entry name" value="PHD FINGER PROTEINS"/>
    <property type="match status" value="1"/>
</dbReference>
<proteinExistence type="predicted"/>
<evidence type="ECO:0000313" key="3">
    <source>
        <dbReference type="EMBL" id="KAG8224230.1"/>
    </source>
</evidence>
<dbReference type="Proteomes" id="UP000792457">
    <property type="component" value="Unassembled WGS sequence"/>
</dbReference>
<gene>
    <name evidence="3" type="ORF">J437_LFUL002686</name>
</gene>
<feature type="domain" description="Enhancer of polycomb-like N-terminal" evidence="2">
    <location>
        <begin position="134"/>
        <end position="237"/>
    </location>
</feature>
<feature type="non-terminal residue" evidence="3">
    <location>
        <position position="252"/>
    </location>
</feature>
<dbReference type="InterPro" id="IPR050701">
    <property type="entry name" value="Histone_Mod_Regulator"/>
</dbReference>
<accession>A0A8K0JWZ5</accession>
<name>A0A8K0JWZ5_LADFU</name>
<feature type="compositionally biased region" description="Gly residues" evidence="1">
    <location>
        <begin position="49"/>
        <end position="66"/>
    </location>
</feature>
<dbReference type="Pfam" id="PF10513">
    <property type="entry name" value="EPL1"/>
    <property type="match status" value="1"/>
</dbReference>
<dbReference type="AlphaFoldDB" id="A0A8K0JWZ5"/>
<feature type="region of interest" description="Disordered" evidence="1">
    <location>
        <begin position="1"/>
        <end position="73"/>
    </location>
</feature>